<organism evidence="2 3">
    <name type="scientific">Apiospora kogelbergensis</name>
    <dbReference type="NCBI Taxonomy" id="1337665"/>
    <lineage>
        <taxon>Eukaryota</taxon>
        <taxon>Fungi</taxon>
        <taxon>Dikarya</taxon>
        <taxon>Ascomycota</taxon>
        <taxon>Pezizomycotina</taxon>
        <taxon>Sordariomycetes</taxon>
        <taxon>Xylariomycetidae</taxon>
        <taxon>Amphisphaeriales</taxon>
        <taxon>Apiosporaceae</taxon>
        <taxon>Apiospora</taxon>
    </lineage>
</organism>
<comment type="caution">
    <text evidence="2">The sequence shown here is derived from an EMBL/GenBank/DDBJ whole genome shotgun (WGS) entry which is preliminary data.</text>
</comment>
<proteinExistence type="predicted"/>
<dbReference type="Proteomes" id="UP001392437">
    <property type="component" value="Unassembled WGS sequence"/>
</dbReference>
<dbReference type="NCBIfam" id="TIGR03429">
    <property type="entry name" value="arom_pren_DMATS"/>
    <property type="match status" value="1"/>
</dbReference>
<reference evidence="2 3" key="1">
    <citation type="submission" date="2023-01" db="EMBL/GenBank/DDBJ databases">
        <title>Analysis of 21 Apiospora genomes using comparative genomics revels a genus with tremendous synthesis potential of carbohydrate active enzymes and secondary metabolites.</title>
        <authorList>
            <person name="Sorensen T."/>
        </authorList>
    </citation>
    <scope>NUCLEOTIDE SEQUENCE [LARGE SCALE GENOMIC DNA]</scope>
    <source>
        <strain evidence="2 3">CBS 117206</strain>
    </source>
</reference>
<keyword evidence="1" id="KW-0808">Transferase</keyword>
<sequence>MAVLTPASIVAAPTPRSSRDGLRDTIKPNCAPEYFWRYCKPVLSGLLDLAGGYSAAEKDSHLRFFHENCAQLLGPDPTGDRLMEQLIPVEMSVNISGDREKGIVRFQMEPRSVTLGPHTSPTGDDPYGRKAVGALLDYFEHVIPGLDFKWSRELVDKFMVYEPVEVARLVAAEKTSLPVPIDVYQRCPQFNYAVDMMGGKRNMKIYSIPLAKSLAAERPAMDICFAAIRSLEPYGPELGPAADALQEFLQKRCPGPMSCDYIAVDATDPKKSRVKLYISSNELNSFDFIRSVYTLGGIAMDETRLRGLEVLRSIWPLLLGVEEEKFSDSSSRPVKQLPFFLGCLYFGFEWRAGDDLPQVKLYLPLWQYHKTDRQIANAIEAVLDKLGRQEMSVAYSQHIAKTFAKADWDAGVSFHNQVSFAYSADTGPYLSIYYGLKPENIAIDPQL</sequence>
<evidence type="ECO:0000256" key="1">
    <source>
        <dbReference type="ARBA" id="ARBA00022679"/>
    </source>
</evidence>
<dbReference type="SFLD" id="SFLDS00036">
    <property type="entry name" value="Aromatic_Prenyltransferase"/>
    <property type="match status" value="1"/>
</dbReference>
<name>A0AAW0REQ6_9PEZI</name>
<dbReference type="InterPro" id="IPR017795">
    <property type="entry name" value="ABBA_NscD-like"/>
</dbReference>
<gene>
    <name evidence="2" type="ORF">PG999_001412</name>
</gene>
<dbReference type="CDD" id="cd13929">
    <property type="entry name" value="PT-DMATS_CymD"/>
    <property type="match status" value="1"/>
</dbReference>
<dbReference type="GO" id="GO:0016765">
    <property type="term" value="F:transferase activity, transferring alkyl or aryl (other than methyl) groups"/>
    <property type="evidence" value="ECO:0007669"/>
    <property type="project" value="InterPro"/>
</dbReference>
<dbReference type="PANTHER" id="PTHR40627">
    <property type="entry name" value="INDOLE PRENYLTRANSFERASE TDIB-RELATED"/>
    <property type="match status" value="1"/>
</dbReference>
<evidence type="ECO:0000313" key="3">
    <source>
        <dbReference type="Proteomes" id="UP001392437"/>
    </source>
</evidence>
<dbReference type="SFLD" id="SFLDG01162">
    <property type="entry name" value="I"/>
    <property type="match status" value="1"/>
</dbReference>
<dbReference type="AlphaFoldDB" id="A0AAW0REQ6"/>
<accession>A0AAW0REQ6</accession>
<evidence type="ECO:0000313" key="2">
    <source>
        <dbReference type="EMBL" id="KAK8133239.1"/>
    </source>
</evidence>
<dbReference type="Pfam" id="PF11991">
    <property type="entry name" value="Trp_DMAT"/>
    <property type="match status" value="1"/>
</dbReference>
<protein>
    <submittedName>
        <fullName evidence="2">Aromatic prenyltransferase</fullName>
    </submittedName>
</protein>
<dbReference type="PANTHER" id="PTHR40627:SF5">
    <property type="entry name" value="INDOLE PRENYLTRANSFERASE TDIB"/>
    <property type="match status" value="1"/>
</dbReference>
<dbReference type="InterPro" id="IPR033964">
    <property type="entry name" value="ABBA"/>
</dbReference>
<keyword evidence="3" id="KW-1185">Reference proteome</keyword>
<dbReference type="GO" id="GO:0009820">
    <property type="term" value="P:alkaloid metabolic process"/>
    <property type="evidence" value="ECO:0007669"/>
    <property type="project" value="InterPro"/>
</dbReference>
<dbReference type="EMBL" id="JAQQWP010000001">
    <property type="protein sequence ID" value="KAK8133239.1"/>
    <property type="molecule type" value="Genomic_DNA"/>
</dbReference>